<feature type="compositionally biased region" description="Polar residues" evidence="1">
    <location>
        <begin position="87"/>
        <end position="107"/>
    </location>
</feature>
<evidence type="ECO:0000256" key="1">
    <source>
        <dbReference type="SAM" id="MobiDB-lite"/>
    </source>
</evidence>
<keyword evidence="4" id="KW-1185">Reference proteome</keyword>
<reference evidence="3" key="1">
    <citation type="journal article" date="2021" name="IMA Fungus">
        <title>Genomic characterization of three marine fungi, including Emericellopsis atlantica sp. nov. with signatures of a generalist lifestyle and marine biomass degradation.</title>
        <authorList>
            <person name="Hagestad O.C."/>
            <person name="Hou L."/>
            <person name="Andersen J.H."/>
            <person name="Hansen E.H."/>
            <person name="Altermark B."/>
            <person name="Li C."/>
            <person name="Kuhnert E."/>
            <person name="Cox R.J."/>
            <person name="Crous P.W."/>
            <person name="Spatafora J.W."/>
            <person name="Lail K."/>
            <person name="Amirebrahimi M."/>
            <person name="Lipzen A."/>
            <person name="Pangilinan J."/>
            <person name="Andreopoulos W."/>
            <person name="Hayes R.D."/>
            <person name="Ng V."/>
            <person name="Grigoriev I.V."/>
            <person name="Jackson S.A."/>
            <person name="Sutton T.D.S."/>
            <person name="Dobson A.D.W."/>
            <person name="Rama T."/>
        </authorList>
    </citation>
    <scope>NUCLEOTIDE SEQUENCE</scope>
    <source>
        <strain evidence="3">TS7</strain>
    </source>
</reference>
<organism evidence="3 4">
    <name type="scientific">Emericellopsis atlantica</name>
    <dbReference type="NCBI Taxonomy" id="2614577"/>
    <lineage>
        <taxon>Eukaryota</taxon>
        <taxon>Fungi</taxon>
        <taxon>Dikarya</taxon>
        <taxon>Ascomycota</taxon>
        <taxon>Pezizomycotina</taxon>
        <taxon>Sordariomycetes</taxon>
        <taxon>Hypocreomycetidae</taxon>
        <taxon>Hypocreales</taxon>
        <taxon>Bionectriaceae</taxon>
        <taxon>Emericellopsis</taxon>
    </lineage>
</organism>
<feature type="domain" description="Clr5" evidence="2">
    <location>
        <begin position="28"/>
        <end position="80"/>
    </location>
</feature>
<dbReference type="InterPro" id="IPR011990">
    <property type="entry name" value="TPR-like_helical_dom_sf"/>
</dbReference>
<dbReference type="InterPro" id="IPR025676">
    <property type="entry name" value="Clr5_dom"/>
</dbReference>
<proteinExistence type="predicted"/>
<gene>
    <name evidence="3" type="ORF">F5Z01DRAFT_617339</name>
</gene>
<dbReference type="Proteomes" id="UP000887229">
    <property type="component" value="Unassembled WGS sequence"/>
</dbReference>
<evidence type="ECO:0000313" key="3">
    <source>
        <dbReference type="EMBL" id="KAG9257018.1"/>
    </source>
</evidence>
<dbReference type="AlphaFoldDB" id="A0A9P7ZRJ6"/>
<sequence>MSLPVLAPRLAGVTPPVVEKPSSKEHTEAEWEAKRELIQKLYIQDNRKLSETMAILESKHGFAATEQMYKKRLKKWNIRKRTYRKSTPINSSLNTSVSTPESFAEQSTDQDDAGVEEVVRTPDRTKQNTALSLPLQVSRQGPYTGLEIVLGNVWSWSQAKLENHGLSSDPMSDYLANPNQPPIQDSRTMYRTFELVFDLWKHERGDLAGMAARKGFYVLEYVLTDDHPDLVWHMLDTIYDMVDRGHIQLLSMFLEHATVLAHRQLPTQHPLLQILVQLRQCDYSTDQGRQYIRHLLHQAWLRNVHILGEQVGSLAPQHLWLYEQLIWDGRTQLRKDSDLKQRRELLTAALRNLSNIYQATGDVPTANCLRVEALTLEFTQMDLGDKPQAEQLALQLLSHTEGAGSDPRLNARFHAYARKMLARVHQDRSDWDVAEQNLKHAIMSRETAHGASNNLRVVRDMWVLADHYKRTGRNIEARNVAEDAINRAKDYLEDLPG</sequence>
<dbReference type="PANTHER" id="PTHR38788:SF3">
    <property type="entry name" value="CLR5 DOMAIN-CONTAINING PROTEIN"/>
    <property type="match status" value="1"/>
</dbReference>
<protein>
    <submittedName>
        <fullName evidence="3">Clr5 domain-containing protein</fullName>
    </submittedName>
</protein>
<dbReference type="OrthoDB" id="5308957at2759"/>
<accession>A0A9P7ZRJ6</accession>
<comment type="caution">
    <text evidence="3">The sequence shown here is derived from an EMBL/GenBank/DDBJ whole genome shotgun (WGS) entry which is preliminary data.</text>
</comment>
<evidence type="ECO:0000259" key="2">
    <source>
        <dbReference type="Pfam" id="PF14420"/>
    </source>
</evidence>
<dbReference type="EMBL" id="MU251246">
    <property type="protein sequence ID" value="KAG9257018.1"/>
    <property type="molecule type" value="Genomic_DNA"/>
</dbReference>
<dbReference type="GeneID" id="70291874"/>
<dbReference type="PANTHER" id="PTHR38788">
    <property type="entry name" value="CLR5 DOMAIN-CONTAINING PROTEIN"/>
    <property type="match status" value="1"/>
</dbReference>
<dbReference type="Pfam" id="PF14420">
    <property type="entry name" value="Clr5"/>
    <property type="match status" value="1"/>
</dbReference>
<dbReference type="RefSeq" id="XP_046120942.1">
    <property type="nucleotide sequence ID" value="XM_046260971.1"/>
</dbReference>
<name>A0A9P7ZRJ6_9HYPO</name>
<feature type="region of interest" description="Disordered" evidence="1">
    <location>
        <begin position="87"/>
        <end position="115"/>
    </location>
</feature>
<evidence type="ECO:0000313" key="4">
    <source>
        <dbReference type="Proteomes" id="UP000887229"/>
    </source>
</evidence>
<dbReference type="Gene3D" id="1.25.40.10">
    <property type="entry name" value="Tetratricopeptide repeat domain"/>
    <property type="match status" value="1"/>
</dbReference>